<evidence type="ECO:0000313" key="8">
    <source>
        <dbReference type="Proteomes" id="UP000190285"/>
    </source>
</evidence>
<dbReference type="Proteomes" id="UP000190285">
    <property type="component" value="Unassembled WGS sequence"/>
</dbReference>
<dbReference type="Pfam" id="PF01580">
    <property type="entry name" value="FtsK_SpoIIIE"/>
    <property type="match status" value="1"/>
</dbReference>
<keyword evidence="5" id="KW-0812">Transmembrane</keyword>
<dbReference type="Gene3D" id="3.40.50.300">
    <property type="entry name" value="P-loop containing nucleotide triphosphate hydrolases"/>
    <property type="match status" value="1"/>
</dbReference>
<feature type="binding site" evidence="3">
    <location>
        <begin position="291"/>
        <end position="298"/>
    </location>
    <ligand>
        <name>ATP</name>
        <dbReference type="ChEBI" id="CHEBI:30616"/>
    </ligand>
</feature>
<evidence type="ECO:0000256" key="4">
    <source>
        <dbReference type="SAM" id="MobiDB-lite"/>
    </source>
</evidence>
<evidence type="ECO:0000259" key="6">
    <source>
        <dbReference type="PROSITE" id="PS50901"/>
    </source>
</evidence>
<dbReference type="STRING" id="36842.SAMN02194393_05188"/>
<keyword evidence="8" id="KW-1185">Reference proteome</keyword>
<reference evidence="7 8" key="1">
    <citation type="submission" date="2017-02" db="EMBL/GenBank/DDBJ databases">
        <authorList>
            <person name="Peterson S.W."/>
        </authorList>
    </citation>
    <scope>NUCLEOTIDE SEQUENCE [LARGE SCALE GENOMIC DNA]</scope>
    <source>
        <strain evidence="7 8">M1</strain>
    </source>
</reference>
<keyword evidence="5" id="KW-0472">Membrane</keyword>
<evidence type="ECO:0000256" key="5">
    <source>
        <dbReference type="SAM" id="Phobius"/>
    </source>
</evidence>
<keyword evidence="2 3" id="KW-0067">ATP-binding</keyword>
<dbReference type="InterPro" id="IPR002543">
    <property type="entry name" value="FtsK_dom"/>
</dbReference>
<keyword evidence="1 3" id="KW-0547">Nucleotide-binding</keyword>
<dbReference type="EMBL" id="FUZT01000022">
    <property type="protein sequence ID" value="SKC90565.1"/>
    <property type="molecule type" value="Genomic_DNA"/>
</dbReference>
<feature type="transmembrane region" description="Helical" evidence="5">
    <location>
        <begin position="62"/>
        <end position="81"/>
    </location>
</feature>
<dbReference type="GO" id="GO:0003677">
    <property type="term" value="F:DNA binding"/>
    <property type="evidence" value="ECO:0007669"/>
    <property type="project" value="InterPro"/>
</dbReference>
<dbReference type="Gene3D" id="1.10.10.10">
    <property type="entry name" value="Winged helix-like DNA-binding domain superfamily/Winged helix DNA-binding domain"/>
    <property type="match status" value="1"/>
</dbReference>
<dbReference type="PANTHER" id="PTHR22683:SF41">
    <property type="entry name" value="DNA TRANSLOCASE FTSK"/>
    <property type="match status" value="1"/>
</dbReference>
<gene>
    <name evidence="7" type="ORF">SAMN02194393_05188</name>
</gene>
<evidence type="ECO:0000313" key="7">
    <source>
        <dbReference type="EMBL" id="SKC90565.1"/>
    </source>
</evidence>
<evidence type="ECO:0000256" key="2">
    <source>
        <dbReference type="ARBA" id="ARBA00022840"/>
    </source>
</evidence>
<dbReference type="OrthoDB" id="9807790at2"/>
<dbReference type="PANTHER" id="PTHR22683">
    <property type="entry name" value="SPORULATION PROTEIN RELATED"/>
    <property type="match status" value="1"/>
</dbReference>
<feature type="region of interest" description="Disordered" evidence="4">
    <location>
        <begin position="566"/>
        <end position="585"/>
    </location>
</feature>
<protein>
    <submittedName>
        <fullName evidence="7">FtsK/SpoIIIE family protein</fullName>
    </submittedName>
</protein>
<dbReference type="GO" id="GO:0016020">
    <property type="term" value="C:membrane"/>
    <property type="evidence" value="ECO:0007669"/>
    <property type="project" value="UniProtKB-SubCell"/>
</dbReference>
<dbReference type="InterPro" id="IPR036388">
    <property type="entry name" value="WH-like_DNA-bd_sf"/>
</dbReference>
<dbReference type="PROSITE" id="PS50901">
    <property type="entry name" value="FTSK"/>
    <property type="match status" value="1"/>
</dbReference>
<evidence type="ECO:0000256" key="3">
    <source>
        <dbReference type="PROSITE-ProRule" id="PRU00289"/>
    </source>
</evidence>
<dbReference type="AlphaFoldDB" id="A0A1T5MQS2"/>
<name>A0A1T5MQS2_9FIRM</name>
<accession>A0A1T5MQS2</accession>
<sequence length="679" mass="77617">MIAISTVLALFSTIILYTNIKIRLVNLFPVAIPYIENCFLYGWIFTIALILTLTLRRMYRSIFKIIIDISKLLIGITSFVFRKREKLSASEIKTEEKGQKLRRAFSWISSMKADKGFNKLQSNKKESKMKDPFIVSIDVLPKNKQNSKTESIGKSKYQAMVKKAFIRVGAMNEEQLKSVRVYNVLEGPQAMLINISLPEGYTVSKLKSTTEDLRHAFDAPSFQIEAAKAGKVNLIIFRKKRKTVLLRDLLENPNVIKAISSYKLPVVVGLSPIGEPIFMDLVDAPHLLVAGATKSGKSWWLNQLLFVLLMVLSPDELSIWIVDPKVVEFGQFKGVPHVERVETDVEASVKLFRNLVIEMENRYRFLHKHQCKNIDHYNLKYPNNKMKYIVVMVDELADLIVQDRKNIIEAIMRLAQKARAAGIHLVNATQRPSAKIIDGDIKANLPSRIVFRLKTQADYSTVLDRDPKTNLMGFGDGIADIEGYFGYKRFQSPGVGPSDIEFEKALEKLIDFWNGKNKKIDDIENINDPKIDEKDIVFSHGHGQKSKSCEEKPKVVPAGKIAEGTTFIRQKNDTDKDEENEDQNKEVDPEAYIRLEILKSFLTTIKQNDDENDIFAPSSNELSKSLGIRKATIIEHYKDLQKEEIIEKHPSRRYVIKSNENELSDMIVNFEDYFEFVAE</sequence>
<dbReference type="SUPFAM" id="SSF52540">
    <property type="entry name" value="P-loop containing nucleoside triphosphate hydrolases"/>
    <property type="match status" value="1"/>
</dbReference>
<dbReference type="InterPro" id="IPR027417">
    <property type="entry name" value="P-loop_NTPase"/>
</dbReference>
<proteinExistence type="predicted"/>
<feature type="transmembrane region" description="Helical" evidence="5">
    <location>
        <begin position="34"/>
        <end position="55"/>
    </location>
</feature>
<dbReference type="InterPro" id="IPR050206">
    <property type="entry name" value="FtsK/SpoIIIE/SftA"/>
</dbReference>
<organism evidence="7 8">
    <name type="scientific">Maledivibacter halophilus</name>
    <dbReference type="NCBI Taxonomy" id="36842"/>
    <lineage>
        <taxon>Bacteria</taxon>
        <taxon>Bacillati</taxon>
        <taxon>Bacillota</taxon>
        <taxon>Clostridia</taxon>
        <taxon>Peptostreptococcales</taxon>
        <taxon>Caminicellaceae</taxon>
        <taxon>Maledivibacter</taxon>
    </lineage>
</organism>
<keyword evidence="5" id="KW-1133">Transmembrane helix</keyword>
<dbReference type="RefSeq" id="WP_079495778.1">
    <property type="nucleotide sequence ID" value="NZ_FUZT01000022.1"/>
</dbReference>
<dbReference type="GO" id="GO:0005524">
    <property type="term" value="F:ATP binding"/>
    <property type="evidence" value="ECO:0007669"/>
    <property type="project" value="UniProtKB-UniRule"/>
</dbReference>
<evidence type="ECO:0000256" key="1">
    <source>
        <dbReference type="ARBA" id="ARBA00022741"/>
    </source>
</evidence>
<feature type="domain" description="FtsK" evidence="6">
    <location>
        <begin position="274"/>
        <end position="460"/>
    </location>
</feature>